<name>A0A1M7A9I8_9FLAO</name>
<dbReference type="Pfam" id="PF13568">
    <property type="entry name" value="OMP_b-brl_2"/>
    <property type="match status" value="1"/>
</dbReference>
<evidence type="ECO:0000259" key="2">
    <source>
        <dbReference type="Pfam" id="PF13568"/>
    </source>
</evidence>
<feature type="signal peptide" evidence="1">
    <location>
        <begin position="1"/>
        <end position="18"/>
    </location>
</feature>
<dbReference type="Proteomes" id="UP000184121">
    <property type="component" value="Unassembled WGS sequence"/>
</dbReference>
<feature type="chain" id="PRO_5013223575" evidence="1">
    <location>
        <begin position="19"/>
        <end position="409"/>
    </location>
</feature>
<dbReference type="InterPro" id="IPR025665">
    <property type="entry name" value="Beta-barrel_OMP_2"/>
</dbReference>
<dbReference type="OrthoDB" id="921445at2"/>
<feature type="domain" description="Outer membrane protein beta-barrel" evidence="2">
    <location>
        <begin position="217"/>
        <end position="382"/>
    </location>
</feature>
<protein>
    <submittedName>
        <fullName evidence="3">Outer membrane protein beta-barrel domain-containing protein</fullName>
    </submittedName>
</protein>
<dbReference type="EMBL" id="FRBY01000001">
    <property type="protein sequence ID" value="SHL39393.1"/>
    <property type="molecule type" value="Genomic_DNA"/>
</dbReference>
<dbReference type="STRING" id="29534.SAMN05444366_0575"/>
<organism evidence="3 4">
    <name type="scientific">Flavobacterium saccharophilum</name>
    <dbReference type="NCBI Taxonomy" id="29534"/>
    <lineage>
        <taxon>Bacteria</taxon>
        <taxon>Pseudomonadati</taxon>
        <taxon>Bacteroidota</taxon>
        <taxon>Flavobacteriia</taxon>
        <taxon>Flavobacteriales</taxon>
        <taxon>Flavobacteriaceae</taxon>
        <taxon>Flavobacterium</taxon>
    </lineage>
</organism>
<gene>
    <name evidence="3" type="ORF">SAMN05444366_0575</name>
</gene>
<dbReference type="AlphaFoldDB" id="A0A1M7A9I8"/>
<keyword evidence="4" id="KW-1185">Reference proteome</keyword>
<reference evidence="4" key="1">
    <citation type="submission" date="2016-11" db="EMBL/GenBank/DDBJ databases">
        <authorList>
            <person name="Varghese N."/>
            <person name="Submissions S."/>
        </authorList>
    </citation>
    <scope>NUCLEOTIDE SEQUENCE [LARGE SCALE GENOMIC DNA]</scope>
    <source>
        <strain evidence="4">DSM 1811</strain>
    </source>
</reference>
<evidence type="ECO:0000313" key="4">
    <source>
        <dbReference type="Proteomes" id="UP000184121"/>
    </source>
</evidence>
<evidence type="ECO:0000313" key="3">
    <source>
        <dbReference type="EMBL" id="SHL39393.1"/>
    </source>
</evidence>
<evidence type="ECO:0000256" key="1">
    <source>
        <dbReference type="SAM" id="SignalP"/>
    </source>
</evidence>
<sequence length="409" mass="47125">MKKKLLIILLFCYTFTNAQVEFEKGYFISNDGKKTQCFIRNLDWMNTPTNFKYKIQLADSEIKTESIETAQEFSIDSECKYKRFKVKIDRASDDQKEATGKRNPQWMEETLFLKVLVEGDATLYSYTDANQNKFFYSTQTVPVEELVRVTYLKDGESAGYIRQLSNDVKSAKITDKDVNNLNYKKSDLIKYFTKYNNIQPATGENEATKASKKLLFIKVTPGLSFASVSAKNSANSSLNVDFDNKMVFKIGAEVEYVFPFNKNKWSLFANPMYQKYESEKNYIYYSTSAMENPETPYNAKIDYSSVQLPVGIRHYMFLNQNSKIFINALYSFEISGSSKISYTNMTPGSIAKGDFESHSDTNFAFGLGYNFKSKFSVEARFNTKKELMDYQTYSAKYNAVDFIVGYTIF</sequence>
<dbReference type="RefSeq" id="WP_072970122.1">
    <property type="nucleotide sequence ID" value="NZ_FRBY01000001.1"/>
</dbReference>
<accession>A0A1M7A9I8</accession>
<proteinExistence type="predicted"/>
<keyword evidence="1" id="KW-0732">Signal</keyword>